<comment type="caution">
    <text evidence="2">The sequence shown here is derived from an EMBL/GenBank/DDBJ whole genome shotgun (WGS) entry which is preliminary data.</text>
</comment>
<organism evidence="2 3">
    <name type="scientific">Segatella cerevisiae</name>
    <dbReference type="NCBI Taxonomy" id="2053716"/>
    <lineage>
        <taxon>Bacteria</taxon>
        <taxon>Pseudomonadati</taxon>
        <taxon>Bacteroidota</taxon>
        <taxon>Bacteroidia</taxon>
        <taxon>Bacteroidales</taxon>
        <taxon>Prevotellaceae</taxon>
        <taxon>Segatella</taxon>
    </lineage>
</organism>
<evidence type="ECO:0000313" key="2">
    <source>
        <dbReference type="EMBL" id="MCO6024966.1"/>
    </source>
</evidence>
<accession>A0ABT1BV45</accession>
<evidence type="ECO:0008006" key="4">
    <source>
        <dbReference type="Google" id="ProtNLM"/>
    </source>
</evidence>
<gene>
    <name evidence="2" type="ORF">NG821_03745</name>
</gene>
<proteinExistence type="predicted"/>
<dbReference type="PROSITE" id="PS51257">
    <property type="entry name" value="PROKAR_LIPOPROTEIN"/>
    <property type="match status" value="1"/>
</dbReference>
<dbReference type="RefSeq" id="WP_252760327.1">
    <property type="nucleotide sequence ID" value="NZ_JAMXLY010000009.1"/>
</dbReference>
<dbReference type="EMBL" id="JAMXLY010000009">
    <property type="protein sequence ID" value="MCO6024966.1"/>
    <property type="molecule type" value="Genomic_DNA"/>
</dbReference>
<dbReference type="Proteomes" id="UP001204015">
    <property type="component" value="Unassembled WGS sequence"/>
</dbReference>
<feature type="chain" id="PRO_5046349282" description="Lipoprotein" evidence="1">
    <location>
        <begin position="22"/>
        <end position="232"/>
    </location>
</feature>
<keyword evidence="3" id="KW-1185">Reference proteome</keyword>
<reference evidence="2 3" key="1">
    <citation type="submission" date="2022-06" db="EMBL/GenBank/DDBJ databases">
        <title>A taxonomic note on the genus Prevotella: Description of four novel genera and emended description of the genera Hallella and Xylanibacter.</title>
        <authorList>
            <person name="Hitch T.C.A."/>
        </authorList>
    </citation>
    <scope>NUCLEOTIDE SEQUENCE [LARGE SCALE GENOMIC DNA]</scope>
    <source>
        <strain evidence="2 3">DSM 100619</strain>
    </source>
</reference>
<keyword evidence="1" id="KW-0732">Signal</keyword>
<evidence type="ECO:0000256" key="1">
    <source>
        <dbReference type="SAM" id="SignalP"/>
    </source>
</evidence>
<evidence type="ECO:0000313" key="3">
    <source>
        <dbReference type="Proteomes" id="UP001204015"/>
    </source>
</evidence>
<name>A0ABT1BV45_9BACT</name>
<feature type="signal peptide" evidence="1">
    <location>
        <begin position="1"/>
        <end position="21"/>
    </location>
</feature>
<protein>
    <recommendedName>
        <fullName evidence="4">Lipoprotein</fullName>
    </recommendedName>
</protein>
<sequence>MKKLTMALMALTLGAMPFLFAGCDDTDDWDYYNPWDDGFSWDNPWWYNYGDGGYNWNDDYDNDRNDNNDDYILTEAQALNGEWRGKMQYASGKYQQTYEFNCDMTFTQYNRNAVNGTGYETDTSGDQTQTLQFNWYVDESNGNINIKYKSTDGKSKDKTFVMDAQANQRGFSLKEGDYFDGYMIGTNTDDMAYIELDRVTDGTRAAVGQNRLFGSKNLLKQKMNAPQRLLKR</sequence>